<dbReference type="InterPro" id="IPR036192">
    <property type="entry name" value="Cell_div_ZapA-like_sf"/>
</dbReference>
<evidence type="ECO:0000256" key="1">
    <source>
        <dbReference type="ARBA" id="ARBA00004496"/>
    </source>
</evidence>
<dbReference type="OrthoDB" id="1711036at2"/>
<keyword evidence="10" id="KW-0175">Coiled coil</keyword>
<dbReference type="PANTHER" id="PTHR34981:SF1">
    <property type="entry name" value="CELL DIVISION PROTEIN ZAPA"/>
    <property type="match status" value="1"/>
</dbReference>
<name>A0A1H5U8A6_9CLOT</name>
<comment type="function">
    <text evidence="7">Activator of cell division through the inhibition of FtsZ GTPase activity, therefore promoting FtsZ assembly into bundles of protofilaments necessary for the formation of the division Z ring. It is recruited early at mid-cell but it is not essential for cell division.</text>
</comment>
<evidence type="ECO:0000256" key="7">
    <source>
        <dbReference type="ARBA" id="ARBA00024910"/>
    </source>
</evidence>
<dbReference type="GO" id="GO:0000921">
    <property type="term" value="P:septin ring assembly"/>
    <property type="evidence" value="ECO:0007669"/>
    <property type="project" value="TreeGrafter"/>
</dbReference>
<dbReference type="GO" id="GO:0032153">
    <property type="term" value="C:cell division site"/>
    <property type="evidence" value="ECO:0007669"/>
    <property type="project" value="TreeGrafter"/>
</dbReference>
<reference evidence="12" key="1">
    <citation type="submission" date="2016-10" db="EMBL/GenBank/DDBJ databases">
        <authorList>
            <person name="Varghese N."/>
            <person name="Submissions S."/>
        </authorList>
    </citation>
    <scope>NUCLEOTIDE SEQUENCE [LARGE SCALE GENOMIC DNA]</scope>
    <source>
        <strain evidence="12">DSM 5463</strain>
    </source>
</reference>
<accession>A0A1H5U8A6</accession>
<feature type="coiled-coil region" evidence="10">
    <location>
        <begin position="70"/>
        <end position="181"/>
    </location>
</feature>
<evidence type="ECO:0000256" key="10">
    <source>
        <dbReference type="SAM" id="Coils"/>
    </source>
</evidence>
<dbReference type="RefSeq" id="WP_103895794.1">
    <property type="nucleotide sequence ID" value="NZ_FNUK01000008.1"/>
</dbReference>
<keyword evidence="3" id="KW-0963">Cytoplasm</keyword>
<keyword evidence="12" id="KW-1185">Reference proteome</keyword>
<comment type="subunit">
    <text evidence="8">Homodimer. Interacts with FtsZ.</text>
</comment>
<dbReference type="EMBL" id="FNUK01000008">
    <property type="protein sequence ID" value="SEF70591.1"/>
    <property type="molecule type" value="Genomic_DNA"/>
</dbReference>
<evidence type="ECO:0000256" key="9">
    <source>
        <dbReference type="ARBA" id="ARBA00033158"/>
    </source>
</evidence>
<gene>
    <name evidence="11" type="ORF">SAMN05660865_00795</name>
</gene>
<keyword evidence="6" id="KW-0131">Cell cycle</keyword>
<dbReference type="InterPro" id="IPR007838">
    <property type="entry name" value="Cell_div_ZapA-like"/>
</dbReference>
<dbReference type="AlphaFoldDB" id="A0A1H5U8A6"/>
<evidence type="ECO:0000256" key="8">
    <source>
        <dbReference type="ARBA" id="ARBA00026068"/>
    </source>
</evidence>
<dbReference type="SUPFAM" id="SSF102829">
    <property type="entry name" value="Cell division protein ZapA-like"/>
    <property type="match status" value="1"/>
</dbReference>
<dbReference type="GO" id="GO:0043093">
    <property type="term" value="P:FtsZ-dependent cytokinesis"/>
    <property type="evidence" value="ECO:0007669"/>
    <property type="project" value="TreeGrafter"/>
</dbReference>
<sequence length="190" mass="22580">MKNRVNVRINGCEYTLTGTEPEEYLFSLANFVDKKIKEIRSSNINHNDTSAAVLAALLICDELFKLKKELEELKSYYNDSVQRLEGLQEEFQRLYSQYNLLIEENTKLKEENKTLKESLEEAKRQYEDLDATFEAFDDEYQKMQSEVKILLEEKEKLEEELNELKSKLLESEFEIVRLKKDLNNRKIYRG</sequence>
<dbReference type="PANTHER" id="PTHR34981">
    <property type="entry name" value="CELL DIVISION PROTEIN ZAPA"/>
    <property type="match status" value="1"/>
</dbReference>
<comment type="subcellular location">
    <subcellularLocation>
        <location evidence="1">Cytoplasm</location>
    </subcellularLocation>
</comment>
<evidence type="ECO:0000313" key="11">
    <source>
        <dbReference type="EMBL" id="SEF70591.1"/>
    </source>
</evidence>
<protein>
    <recommendedName>
        <fullName evidence="2">Cell division protein ZapA</fullName>
    </recommendedName>
    <alternativeName>
        <fullName evidence="9">Z ring-associated protein ZapA</fullName>
    </alternativeName>
</protein>
<dbReference type="GO" id="GO:0005829">
    <property type="term" value="C:cytosol"/>
    <property type="evidence" value="ECO:0007669"/>
    <property type="project" value="TreeGrafter"/>
</dbReference>
<dbReference type="GO" id="GO:0030428">
    <property type="term" value="C:cell septum"/>
    <property type="evidence" value="ECO:0007669"/>
    <property type="project" value="TreeGrafter"/>
</dbReference>
<evidence type="ECO:0000256" key="2">
    <source>
        <dbReference type="ARBA" id="ARBA00015195"/>
    </source>
</evidence>
<organism evidence="11 12">
    <name type="scientific">Caloramator fervidus</name>
    <dbReference type="NCBI Taxonomy" id="29344"/>
    <lineage>
        <taxon>Bacteria</taxon>
        <taxon>Bacillati</taxon>
        <taxon>Bacillota</taxon>
        <taxon>Clostridia</taxon>
        <taxon>Eubacteriales</taxon>
        <taxon>Clostridiaceae</taxon>
        <taxon>Caloramator</taxon>
    </lineage>
</organism>
<dbReference type="Proteomes" id="UP000242850">
    <property type="component" value="Unassembled WGS sequence"/>
</dbReference>
<evidence type="ECO:0000256" key="4">
    <source>
        <dbReference type="ARBA" id="ARBA00022618"/>
    </source>
</evidence>
<evidence type="ECO:0000256" key="5">
    <source>
        <dbReference type="ARBA" id="ARBA00023210"/>
    </source>
</evidence>
<dbReference type="Gene3D" id="6.10.250.790">
    <property type="match status" value="1"/>
</dbReference>
<keyword evidence="5" id="KW-0717">Septation</keyword>
<keyword evidence="4 11" id="KW-0132">Cell division</keyword>
<proteinExistence type="predicted"/>
<evidence type="ECO:0000313" key="12">
    <source>
        <dbReference type="Proteomes" id="UP000242850"/>
    </source>
</evidence>
<dbReference type="InterPro" id="IPR053712">
    <property type="entry name" value="Bac_CellDiv_Activator"/>
</dbReference>
<dbReference type="Pfam" id="PF05164">
    <property type="entry name" value="ZapA"/>
    <property type="match status" value="1"/>
</dbReference>
<evidence type="ECO:0000256" key="6">
    <source>
        <dbReference type="ARBA" id="ARBA00023306"/>
    </source>
</evidence>
<evidence type="ECO:0000256" key="3">
    <source>
        <dbReference type="ARBA" id="ARBA00022490"/>
    </source>
</evidence>
<dbReference type="GO" id="GO:0000917">
    <property type="term" value="P:division septum assembly"/>
    <property type="evidence" value="ECO:0007669"/>
    <property type="project" value="UniProtKB-KW"/>
</dbReference>